<feature type="compositionally biased region" description="Polar residues" evidence="2">
    <location>
        <begin position="248"/>
        <end position="267"/>
    </location>
</feature>
<feature type="transmembrane region" description="Helical" evidence="3">
    <location>
        <begin position="1101"/>
        <end position="1122"/>
    </location>
</feature>
<feature type="compositionally biased region" description="Low complexity" evidence="2">
    <location>
        <begin position="1333"/>
        <end position="1344"/>
    </location>
</feature>
<evidence type="ECO:0000313" key="5">
    <source>
        <dbReference type="Proteomes" id="UP001530377"/>
    </source>
</evidence>
<feature type="coiled-coil region" evidence="1">
    <location>
        <begin position="64"/>
        <end position="105"/>
    </location>
</feature>
<feature type="compositionally biased region" description="Polar residues" evidence="2">
    <location>
        <begin position="1314"/>
        <end position="1332"/>
    </location>
</feature>
<feature type="region of interest" description="Disordered" evidence="2">
    <location>
        <begin position="1"/>
        <end position="43"/>
    </location>
</feature>
<feature type="transmembrane region" description="Helical" evidence="3">
    <location>
        <begin position="565"/>
        <end position="586"/>
    </location>
</feature>
<comment type="caution">
    <text evidence="4">The sequence shown here is derived from an EMBL/GenBank/DDBJ whole genome shotgun (WGS) entry which is preliminary data.</text>
</comment>
<dbReference type="PANTHER" id="PTHR13018:SF135">
    <property type="entry name" value="CSC1_OSCA1-LIKE 7TM REGION DOMAIN-CONTAINING PROTEIN"/>
    <property type="match status" value="1"/>
</dbReference>
<feature type="compositionally biased region" description="Polar residues" evidence="2">
    <location>
        <begin position="1365"/>
        <end position="1375"/>
    </location>
</feature>
<feature type="region of interest" description="Disordered" evidence="2">
    <location>
        <begin position="1301"/>
        <end position="1482"/>
    </location>
</feature>
<feature type="transmembrane region" description="Helical" evidence="3">
    <location>
        <begin position="1004"/>
        <end position="1026"/>
    </location>
</feature>
<keyword evidence="5" id="KW-1185">Reference proteome</keyword>
<feature type="transmembrane region" description="Helical" evidence="3">
    <location>
        <begin position="823"/>
        <end position="844"/>
    </location>
</feature>
<dbReference type="PANTHER" id="PTHR13018">
    <property type="entry name" value="PROBABLE MEMBRANE PROTEIN DUF221-RELATED"/>
    <property type="match status" value="1"/>
</dbReference>
<reference evidence="4 5" key="1">
    <citation type="submission" date="2024-10" db="EMBL/GenBank/DDBJ databases">
        <title>Updated reference genomes for cyclostephanoid diatoms.</title>
        <authorList>
            <person name="Roberts W.R."/>
            <person name="Alverson A.J."/>
        </authorList>
    </citation>
    <scope>NUCLEOTIDE SEQUENCE [LARGE SCALE GENOMIC DNA]</scope>
    <source>
        <strain evidence="4 5">AJA228-03</strain>
    </source>
</reference>
<feature type="transmembrane region" description="Helical" evidence="3">
    <location>
        <begin position="959"/>
        <end position="983"/>
    </location>
</feature>
<feature type="compositionally biased region" description="Basic and acidic residues" evidence="2">
    <location>
        <begin position="271"/>
        <end position="280"/>
    </location>
</feature>
<feature type="compositionally biased region" description="Polar residues" evidence="2">
    <location>
        <begin position="1428"/>
        <end position="1440"/>
    </location>
</feature>
<feature type="compositionally biased region" description="Polar residues" evidence="2">
    <location>
        <begin position="1392"/>
        <end position="1416"/>
    </location>
</feature>
<keyword evidence="3" id="KW-0472">Membrane</keyword>
<evidence type="ECO:0000313" key="4">
    <source>
        <dbReference type="EMBL" id="KAL3827557.1"/>
    </source>
</evidence>
<evidence type="ECO:0000256" key="3">
    <source>
        <dbReference type="SAM" id="Phobius"/>
    </source>
</evidence>
<keyword evidence="3" id="KW-0812">Transmembrane</keyword>
<protein>
    <submittedName>
        <fullName evidence="4">Uncharacterized protein</fullName>
    </submittedName>
</protein>
<feature type="compositionally biased region" description="Low complexity" evidence="2">
    <location>
        <begin position="1465"/>
        <end position="1482"/>
    </location>
</feature>
<dbReference type="Proteomes" id="UP001530377">
    <property type="component" value="Unassembled WGS sequence"/>
</dbReference>
<feature type="transmembrane region" description="Helical" evidence="3">
    <location>
        <begin position="796"/>
        <end position="817"/>
    </location>
</feature>
<feature type="compositionally biased region" description="Acidic residues" evidence="2">
    <location>
        <begin position="1444"/>
        <end position="1458"/>
    </location>
</feature>
<feature type="region of interest" description="Disordered" evidence="2">
    <location>
        <begin position="243"/>
        <end position="296"/>
    </location>
</feature>
<evidence type="ECO:0000256" key="1">
    <source>
        <dbReference type="SAM" id="Coils"/>
    </source>
</evidence>
<keyword evidence="3" id="KW-1133">Transmembrane helix</keyword>
<name>A0ABD3STM1_9STRA</name>
<feature type="region of interest" description="Disordered" evidence="2">
    <location>
        <begin position="1227"/>
        <end position="1251"/>
    </location>
</feature>
<keyword evidence="1" id="KW-0175">Coiled coil</keyword>
<feature type="region of interest" description="Disordered" evidence="2">
    <location>
        <begin position="361"/>
        <end position="380"/>
    </location>
</feature>
<dbReference type="EMBL" id="JALLPB020000002">
    <property type="protein sequence ID" value="KAL3827557.1"/>
    <property type="molecule type" value="Genomic_DNA"/>
</dbReference>
<sequence length="1482" mass="166743">MPQTMEQKHTSRRSSKLREEVKNPSSSTKGYYRGRGSTPDREKVVQEAVASVIVNERTKYETKIVEAQSRLTKSQMEADRLLDEVSNLRLQIREMKNDRIELVRAHQESMSLLAQVSEEKLVEIKSRSEQEAIESKAAQEEALRTVLEMMERDCAERVAELDNELSRVEEEKERATRLQLEAMAKAAAEEQDKTEIEEAAKLALQKLIEERAARDEELQILAEREKELKKELEMTKQRAEMDMRAATASHSLDSTSSVDGSAKSSIQPVDVDMRDSERRRPPVINRRSLHKHSDSPFLSDPLNEMTLGRRIALHLQQFSWYQPRGRHWDVEGLGLQSAWAYFEHSILPRYIVGKFDWNTHEPPKLPRNEKSKRRNGVSVYKRDLSTDAGDDAVSTGEESDIDDWLYTAKPKMPHTSTGDDGRDFWQKGDFDRAEPGECTMPTKLYSPFFTPLSQLGDFGIGIGLYFSYLRAVAFIALIAGCINLPNILYYASDEYSKCQPGVQFLLKGSAICTEQVWVPCPRCSVDEFAFSRSRIAGTTTVTSDGELQTLVFALKNACDGATVQVGIINMASLGFILLAMVALSLYQRRKQIAFDEQEQTAQDYSIEISNPPADATEPEEWKEFFESRFAGHLTCCTVTIDNDLLIKTLAERREVLFEIEDRLKDSSILDTLTLSELAVKVEHSRLCPMLKSRLSSGMPELVGRLSLLNTQIQGLAQQEYRATRVFCTFETEGAQRQVLSKMTVGYLAALRNNTYKINSNLLFRGEHVLHVREPEEPSCIRWTDLDDNWITWLSKLSVSTLISLACIASVAVIVYFLRLKSALYAALAISISNAFFPLIAKVATSFESHTSMTGMQTSLLIKITAFRWVVTAVIITIITPFTSTITNGPEHLIQSIYTIFLADLVTSNVLQLADIPSNFNRHFLAPRARSQERMNLLMSGTDYSIAERYTNLSKTLFLTFYYCAIYPSAFFLCALTLFVNFFVDKFCLLRMWKPSPMLGASIASFSRIYLMSTAIGIMAVVSSYFYSGFPFDNLCAENVSHSAYYGTWKITDGEGQDSTALIEPGVRSYHFCDQFLAPSFPALPEAQPSGSTWMTAEQEQLTIIFGWVSVGVVGLIGMVFLFRMLLSIKTLFNTSHRTIGNIHGHSFSEVKAISSYIPQIHSNLFTHPLLAVNIDGVDECIFDWSDPDRSHSYYDLTRDAEQLLKGNEDVCHRSFSQIRHWPPNEDFVEEDRSTKSALRKKSKRDINSKRNNVSWSSKVTCKTYSKDDPNNSDSFNANVSTSEGLNFKSHFDPLYDPHAQNEARVHKKRPPNANPSTNPSMYTDVQNIRHTGQPQHIQQPPNQHFDQYWGVGLDHANQPPDSMYGDSQNQNVSLNDSASWDGSDGSGGSQDNPYESTGSFHKSPSSGSGISTTYSADSPYESDGSFLESGSSAGDSFNTHSQEENYEDFSHEDDEIWSEEQGNASFSTGSSTSTSGRLPSLS</sequence>
<evidence type="ECO:0000256" key="2">
    <source>
        <dbReference type="SAM" id="MobiDB-lite"/>
    </source>
</evidence>
<organism evidence="4 5">
    <name type="scientific">Cyclostephanos tholiformis</name>
    <dbReference type="NCBI Taxonomy" id="382380"/>
    <lineage>
        <taxon>Eukaryota</taxon>
        <taxon>Sar</taxon>
        <taxon>Stramenopiles</taxon>
        <taxon>Ochrophyta</taxon>
        <taxon>Bacillariophyta</taxon>
        <taxon>Coscinodiscophyceae</taxon>
        <taxon>Thalassiosirophycidae</taxon>
        <taxon>Stephanodiscales</taxon>
        <taxon>Stephanodiscaceae</taxon>
        <taxon>Cyclostephanos</taxon>
    </lineage>
</organism>
<gene>
    <name evidence="4" type="ORF">ACHAXA_002054</name>
</gene>
<proteinExistence type="predicted"/>
<dbReference type="InterPro" id="IPR045122">
    <property type="entry name" value="Csc1-like"/>
</dbReference>
<feature type="transmembrane region" description="Helical" evidence="3">
    <location>
        <begin position="865"/>
        <end position="885"/>
    </location>
</feature>
<accession>A0ABD3STM1</accession>